<name>A0A6L5XZ49_9FIRM</name>
<protein>
    <submittedName>
        <fullName evidence="4">Stage III sporulation protein AA</fullName>
    </submittedName>
</protein>
<dbReference type="InterPro" id="IPR027417">
    <property type="entry name" value="P-loop_NTPase"/>
</dbReference>
<dbReference type="RefSeq" id="WP_154519149.1">
    <property type="nucleotide sequence ID" value="NZ_VUMT01000009.1"/>
</dbReference>
<dbReference type="SUPFAM" id="SSF52540">
    <property type="entry name" value="P-loop containing nucleoside triphosphate hydrolases"/>
    <property type="match status" value="1"/>
</dbReference>
<dbReference type="PANTHER" id="PTHR20953:SF3">
    <property type="entry name" value="P-LOOP CONTAINING NUCLEOSIDE TRIPHOSPHATE HYDROLASES SUPERFAMILY PROTEIN"/>
    <property type="match status" value="1"/>
</dbReference>
<sequence length="317" mass="36609">MERKEEILRLFSIKIRTILKEAKLDYEKLQEIRLRVGKPLLLLYQNREYFINEKGQLLNDGEEAYCMTQNEIRETMEYISNYSLYAFEEELRQGFITVKGGHRVGIAGRIILEDEKIKAMKYISFLNIRFAHEKKGCADMVIPYIWNMEKEHEIYHTLFISPPGCGKTTLLRDTIRQLSNGTRKRKGLKVGVVDERSELGACYMGIPQNDLGIRTDLLDCCPKAKGMMMLIRSMSPEVIAVDEIGSKEDVKALEQAMYCGCKLIGTVHGSSVRDLEEKPVLKELLKKRIFKRFIILEKKEQVGTIQGIYNEKGVRLN</sequence>
<feature type="domain" description="AAA+ ATPase" evidence="3">
    <location>
        <begin position="153"/>
        <end position="300"/>
    </location>
</feature>
<organism evidence="4 5">
    <name type="scientific">Velocimicrobium porci</name>
    <dbReference type="NCBI Taxonomy" id="2606634"/>
    <lineage>
        <taxon>Bacteria</taxon>
        <taxon>Bacillati</taxon>
        <taxon>Bacillota</taxon>
        <taxon>Clostridia</taxon>
        <taxon>Lachnospirales</taxon>
        <taxon>Lachnospiraceae</taxon>
        <taxon>Velocimicrobium</taxon>
    </lineage>
</organism>
<dbReference type="Pfam" id="PF19568">
    <property type="entry name" value="Spore_III_AA"/>
    <property type="match status" value="1"/>
</dbReference>
<dbReference type="InterPro" id="IPR003593">
    <property type="entry name" value="AAA+_ATPase"/>
</dbReference>
<keyword evidence="5" id="KW-1185">Reference proteome</keyword>
<evidence type="ECO:0000256" key="2">
    <source>
        <dbReference type="ARBA" id="ARBA00022840"/>
    </source>
</evidence>
<evidence type="ECO:0000256" key="1">
    <source>
        <dbReference type="ARBA" id="ARBA00022741"/>
    </source>
</evidence>
<dbReference type="EMBL" id="VUMT01000009">
    <property type="protein sequence ID" value="MSS63741.1"/>
    <property type="molecule type" value="Genomic_DNA"/>
</dbReference>
<dbReference type="InterPro" id="IPR014217">
    <property type="entry name" value="Spore_III_AA"/>
</dbReference>
<keyword evidence="1" id="KW-0547">Nucleotide-binding</keyword>
<dbReference type="AlphaFoldDB" id="A0A6L5XZ49"/>
<dbReference type="NCBIfam" id="TIGR02858">
    <property type="entry name" value="spore_III_AA"/>
    <property type="match status" value="1"/>
</dbReference>
<dbReference type="Proteomes" id="UP000482209">
    <property type="component" value="Unassembled WGS sequence"/>
</dbReference>
<dbReference type="Gene3D" id="3.40.50.300">
    <property type="entry name" value="P-loop containing nucleotide triphosphate hydrolases"/>
    <property type="match status" value="1"/>
</dbReference>
<proteinExistence type="predicted"/>
<comment type="caution">
    <text evidence="4">The sequence shown here is derived from an EMBL/GenBank/DDBJ whole genome shotgun (WGS) entry which is preliminary data.</text>
</comment>
<gene>
    <name evidence="4" type="primary">spoIIIAA</name>
    <name evidence="4" type="ORF">FYJ58_07595</name>
</gene>
<evidence type="ECO:0000313" key="5">
    <source>
        <dbReference type="Proteomes" id="UP000482209"/>
    </source>
</evidence>
<dbReference type="GO" id="GO:0005524">
    <property type="term" value="F:ATP binding"/>
    <property type="evidence" value="ECO:0007669"/>
    <property type="project" value="UniProtKB-KW"/>
</dbReference>
<evidence type="ECO:0000259" key="3">
    <source>
        <dbReference type="SMART" id="SM00382"/>
    </source>
</evidence>
<accession>A0A6L5XZ49</accession>
<dbReference type="PANTHER" id="PTHR20953">
    <property type="entry name" value="KINASE-RELATED"/>
    <property type="match status" value="1"/>
</dbReference>
<evidence type="ECO:0000313" key="4">
    <source>
        <dbReference type="EMBL" id="MSS63741.1"/>
    </source>
</evidence>
<dbReference type="SMART" id="SM00382">
    <property type="entry name" value="AAA"/>
    <property type="match status" value="1"/>
</dbReference>
<dbReference type="InterPro" id="IPR045735">
    <property type="entry name" value="Spore_III_AA_AAA+_ATPase"/>
</dbReference>
<reference evidence="4 5" key="1">
    <citation type="submission" date="2019-08" db="EMBL/GenBank/DDBJ databases">
        <title>In-depth cultivation of the pig gut microbiome towards novel bacterial diversity and tailored functional studies.</title>
        <authorList>
            <person name="Wylensek D."/>
            <person name="Hitch T.C.A."/>
            <person name="Clavel T."/>
        </authorList>
    </citation>
    <scope>NUCLEOTIDE SEQUENCE [LARGE SCALE GENOMIC DNA]</scope>
    <source>
        <strain evidence="4 5">WCA-693-APC-MOT-I</strain>
    </source>
</reference>
<keyword evidence="2" id="KW-0067">ATP-binding</keyword>